<accession>A0AAJ1EJC9</accession>
<dbReference type="SUPFAM" id="SSF111038">
    <property type="entry name" value="YjbQ-like"/>
    <property type="match status" value="1"/>
</dbReference>
<dbReference type="PANTHER" id="PTHR30615:SF8">
    <property type="entry name" value="UPF0047 PROTEIN C4A8.02C"/>
    <property type="match status" value="1"/>
</dbReference>
<dbReference type="Gene3D" id="2.60.120.460">
    <property type="entry name" value="YjbQ-like"/>
    <property type="match status" value="1"/>
</dbReference>
<evidence type="ECO:0000313" key="3">
    <source>
        <dbReference type="Proteomes" id="UP001197609"/>
    </source>
</evidence>
<dbReference type="Pfam" id="PF01894">
    <property type="entry name" value="YjbQ"/>
    <property type="match status" value="1"/>
</dbReference>
<evidence type="ECO:0000313" key="2">
    <source>
        <dbReference type="EMBL" id="MBZ0159901.1"/>
    </source>
</evidence>
<dbReference type="PROSITE" id="PS01314">
    <property type="entry name" value="UPF0047"/>
    <property type="match status" value="1"/>
</dbReference>
<dbReference type="InterPro" id="IPR001602">
    <property type="entry name" value="UPF0047_YjbQ-like"/>
</dbReference>
<reference evidence="2 3" key="1">
    <citation type="journal article" date="2021" name="bioRxiv">
        <title>Unraveling nitrogen, sulfur and carbon metabolic pathways and microbial community transcriptional responses to substrate deprivation and toxicity stresses in a bioreactor mimicking anoxic brackish coastal sediment conditions.</title>
        <authorList>
            <person name="Martins P.D."/>
            <person name="Echeveste M.J."/>
            <person name="Arshad A."/>
            <person name="Kurth J."/>
            <person name="Ouboter H."/>
            <person name="Jetten M.S.M."/>
            <person name="Welte C.U."/>
        </authorList>
    </citation>
    <scope>NUCLEOTIDE SEQUENCE [LARGE SCALE GENOMIC DNA]</scope>
    <source>
        <strain evidence="2">MAG_38</strain>
    </source>
</reference>
<sequence>MTPYMREFLVRTTHKSQVIDITPRVEKMLAQDSTDEGICCVFVPHATAAVIINENADPNIGEDLQDALTKLIPDGGWRHDRIDDNAAAHIKAAILGPSETVPVNGGRLMLGTWQSLMLVEFDGPRERRVIVQIR</sequence>
<comment type="similarity">
    <text evidence="1">Belongs to the UPF0047 family.</text>
</comment>
<protein>
    <submittedName>
        <fullName evidence="2">Secondary thiamine-phosphate synthase enzyme YjbQ</fullName>
    </submittedName>
</protein>
<dbReference type="InterPro" id="IPR035917">
    <property type="entry name" value="YjbQ-like_sf"/>
</dbReference>
<dbReference type="PIRSF" id="PIRSF004681">
    <property type="entry name" value="UCP004681"/>
    <property type="match status" value="1"/>
</dbReference>
<dbReference type="NCBIfam" id="TIGR00149">
    <property type="entry name" value="TIGR00149_YjbQ"/>
    <property type="match status" value="1"/>
</dbReference>
<dbReference type="PANTHER" id="PTHR30615">
    <property type="entry name" value="UNCHARACTERIZED PROTEIN YJBQ-RELATED"/>
    <property type="match status" value="1"/>
</dbReference>
<proteinExistence type="inferred from homology"/>
<dbReference type="AlphaFoldDB" id="A0AAJ1EJC9"/>
<comment type="caution">
    <text evidence="2">The sequence shown here is derived from an EMBL/GenBank/DDBJ whole genome shotgun (WGS) entry which is preliminary data.</text>
</comment>
<dbReference type="Proteomes" id="UP001197609">
    <property type="component" value="Unassembled WGS sequence"/>
</dbReference>
<name>A0AAJ1EJC9_9BACT</name>
<organism evidence="2 3">
    <name type="scientific">Candidatus Methylomirabilis tolerans</name>
    <dbReference type="NCBI Taxonomy" id="3123416"/>
    <lineage>
        <taxon>Bacteria</taxon>
        <taxon>Candidatus Methylomirabilota</taxon>
        <taxon>Candidatus Methylomirabilia</taxon>
        <taxon>Candidatus Methylomirabilales</taxon>
        <taxon>Candidatus Methylomirabilaceae</taxon>
        <taxon>Candidatus Methylomirabilis</taxon>
    </lineage>
</organism>
<dbReference type="EMBL" id="JAIOIU010000086">
    <property type="protein sequence ID" value="MBZ0159901.1"/>
    <property type="molecule type" value="Genomic_DNA"/>
</dbReference>
<gene>
    <name evidence="2" type="ORF">K8G79_07185</name>
</gene>
<evidence type="ECO:0000256" key="1">
    <source>
        <dbReference type="ARBA" id="ARBA00005534"/>
    </source>
</evidence>